<evidence type="ECO:0000313" key="2">
    <source>
        <dbReference type="Proteomes" id="UP000308092"/>
    </source>
</evidence>
<keyword evidence="2" id="KW-1185">Reference proteome</keyword>
<accession>A0A4S3IXD7</accession>
<organism evidence="1 2">
    <name type="scientific">Aspergillus tanneri</name>
    <dbReference type="NCBI Taxonomy" id="1220188"/>
    <lineage>
        <taxon>Eukaryota</taxon>
        <taxon>Fungi</taxon>
        <taxon>Dikarya</taxon>
        <taxon>Ascomycota</taxon>
        <taxon>Pezizomycotina</taxon>
        <taxon>Eurotiomycetes</taxon>
        <taxon>Eurotiomycetidae</taxon>
        <taxon>Eurotiales</taxon>
        <taxon>Aspergillaceae</taxon>
        <taxon>Aspergillus</taxon>
        <taxon>Aspergillus subgen. Circumdati</taxon>
    </lineage>
</organism>
<gene>
    <name evidence="1" type="ORF">EYZ11_013559</name>
</gene>
<dbReference type="VEuPathDB" id="FungiDB:EYZ11_013559"/>
<sequence>MPAQNEPVTIRATTGLKRPSEYPNSKLGRRINSKISPEACSRSDVIYHIQGLRDT</sequence>
<reference evidence="1 2" key="1">
    <citation type="submission" date="2019-03" db="EMBL/GenBank/DDBJ databases">
        <title>The genome sequence of a newly discovered highly antifungal drug resistant Aspergillus species, Aspergillus tanneri NIH 1004.</title>
        <authorList>
            <person name="Mounaud S."/>
            <person name="Singh I."/>
            <person name="Joardar V."/>
            <person name="Pakala S."/>
            <person name="Pakala S."/>
            <person name="Venepally P."/>
            <person name="Hoover J."/>
            <person name="Nierman W."/>
            <person name="Chung J."/>
            <person name="Losada L."/>
        </authorList>
    </citation>
    <scope>NUCLEOTIDE SEQUENCE [LARGE SCALE GENOMIC DNA]</scope>
    <source>
        <strain evidence="1 2">NIH1004</strain>
    </source>
</reference>
<proteinExistence type="predicted"/>
<dbReference type="AlphaFoldDB" id="A0A4S3IXD7"/>
<evidence type="ECO:0000313" key="1">
    <source>
        <dbReference type="EMBL" id="THC86996.1"/>
    </source>
</evidence>
<protein>
    <submittedName>
        <fullName evidence="1">Uncharacterized protein</fullName>
    </submittedName>
</protein>
<dbReference type="EMBL" id="SOSA01001654">
    <property type="protein sequence ID" value="THC86996.1"/>
    <property type="molecule type" value="Genomic_DNA"/>
</dbReference>
<name>A0A4S3IXD7_9EURO</name>
<comment type="caution">
    <text evidence="1">The sequence shown here is derived from an EMBL/GenBank/DDBJ whole genome shotgun (WGS) entry which is preliminary data.</text>
</comment>
<dbReference type="Proteomes" id="UP000308092">
    <property type="component" value="Unassembled WGS sequence"/>
</dbReference>